<feature type="compositionally biased region" description="Basic residues" evidence="1">
    <location>
        <begin position="1"/>
        <end position="15"/>
    </location>
</feature>
<evidence type="ECO:0000256" key="1">
    <source>
        <dbReference type="SAM" id="MobiDB-lite"/>
    </source>
</evidence>
<dbReference type="Proteomes" id="UP000308000">
    <property type="component" value="Unassembled WGS sequence"/>
</dbReference>
<protein>
    <submittedName>
        <fullName evidence="3">IS630 family transposase</fullName>
    </submittedName>
</protein>
<dbReference type="Pfam" id="PF13358">
    <property type="entry name" value="DDE_3"/>
    <property type="match status" value="1"/>
</dbReference>
<dbReference type="InterPro" id="IPR038717">
    <property type="entry name" value="Tc1-like_DDE_dom"/>
</dbReference>
<name>A0AAJ5F6P3_9DEIO</name>
<dbReference type="InterPro" id="IPR012337">
    <property type="entry name" value="RNaseH-like_sf"/>
</dbReference>
<dbReference type="AlphaFoldDB" id="A0AAJ5F6P3"/>
<dbReference type="NCBIfam" id="NF033545">
    <property type="entry name" value="transpos_IS630"/>
    <property type="match status" value="1"/>
</dbReference>
<dbReference type="EMBL" id="VBRC01000001">
    <property type="protein sequence ID" value="TLK32357.1"/>
    <property type="molecule type" value="Genomic_DNA"/>
</dbReference>
<dbReference type="Gene3D" id="3.30.420.10">
    <property type="entry name" value="Ribonuclease H-like superfamily/Ribonuclease H"/>
    <property type="match status" value="1"/>
</dbReference>
<dbReference type="InterPro" id="IPR047655">
    <property type="entry name" value="Transpos_IS630-like"/>
</dbReference>
<evidence type="ECO:0000259" key="2">
    <source>
        <dbReference type="Pfam" id="PF13358"/>
    </source>
</evidence>
<dbReference type="InterPro" id="IPR036397">
    <property type="entry name" value="RNaseH_sf"/>
</dbReference>
<dbReference type="SUPFAM" id="SSF53098">
    <property type="entry name" value="Ribonuclease H-like"/>
    <property type="match status" value="1"/>
</dbReference>
<accession>A0AAJ5F6P3</accession>
<proteinExistence type="predicted"/>
<comment type="caution">
    <text evidence="3">The sequence shown here is derived from an EMBL/GenBank/DDBJ whole genome shotgun (WGS) entry which is preliminary data.</text>
</comment>
<evidence type="ECO:0000313" key="4">
    <source>
        <dbReference type="Proteomes" id="UP000308000"/>
    </source>
</evidence>
<dbReference type="GO" id="GO:0003676">
    <property type="term" value="F:nucleic acid binding"/>
    <property type="evidence" value="ECO:0007669"/>
    <property type="project" value="InterPro"/>
</dbReference>
<evidence type="ECO:0000313" key="3">
    <source>
        <dbReference type="EMBL" id="TLK32357.1"/>
    </source>
</evidence>
<feature type="region of interest" description="Disordered" evidence="1">
    <location>
        <begin position="1"/>
        <end position="20"/>
    </location>
</feature>
<reference evidence="3 4" key="1">
    <citation type="submission" date="2019-04" db="EMBL/GenBank/DDBJ databases">
        <title>Deinococcus metalilatus MA1002 mutant No.5.</title>
        <authorList>
            <person name="Park W."/>
            <person name="Park C."/>
        </authorList>
    </citation>
    <scope>NUCLEOTIDE SEQUENCE [LARGE SCALE GENOMIC DNA]</scope>
    <source>
        <strain evidence="3 4">MA1002-m5</strain>
    </source>
</reference>
<gene>
    <name evidence="3" type="ORF">FCS05_01415</name>
</gene>
<feature type="domain" description="Tc1-like transposase DDE" evidence="2">
    <location>
        <begin position="31"/>
        <end position="173"/>
    </location>
</feature>
<organism evidence="3 4">
    <name type="scientific">Deinococcus metallilatus</name>
    <dbReference type="NCBI Taxonomy" id="1211322"/>
    <lineage>
        <taxon>Bacteria</taxon>
        <taxon>Thermotogati</taxon>
        <taxon>Deinococcota</taxon>
        <taxon>Deinococci</taxon>
        <taxon>Deinococcales</taxon>
        <taxon>Deinococcaceae</taxon>
        <taxon>Deinococcus</taxon>
    </lineage>
</organism>
<sequence>MAHHHQPGPRVRREKKAVEEARDQVKPGEVFYYADEFNISWLPTLRAMWSPVGQQVMVPTPAQPVRRYGIGAVNYHTGETVVLTRTRKRRQEVAELLQQLLEKHPHERIYVAWDNASTHQDEEIEAVVRGAAGRLVLLYLPTYSPWLNPIEMLWRHFRREVTHCELFENVEALLVASHAFFDRYNLRPGGVRSIIGSHPAQLP</sequence>